<sequence length="63" mass="7580">LRWRVKMSDLEEERRQLNKLTQEAFLLAGEIAKAEQEFLEKFHILKKKANKLYEEMDDKLNGD</sequence>
<comment type="caution">
    <text evidence="2">The sequence shown here is derived from an EMBL/GenBank/DDBJ whole genome shotgun (WGS) entry which is preliminary data.</text>
</comment>
<proteinExistence type="predicted"/>
<gene>
    <name evidence="2" type="ORF">S12H4_12286</name>
</gene>
<reference evidence="2" key="1">
    <citation type="journal article" date="2014" name="Front. Microbiol.">
        <title>High frequency of phylogenetically diverse reductive dehalogenase-homologous genes in deep subseafloor sedimentary metagenomes.</title>
        <authorList>
            <person name="Kawai M."/>
            <person name="Futagami T."/>
            <person name="Toyoda A."/>
            <person name="Takaki Y."/>
            <person name="Nishi S."/>
            <person name="Hori S."/>
            <person name="Arai W."/>
            <person name="Tsubouchi T."/>
            <person name="Morono Y."/>
            <person name="Uchiyama I."/>
            <person name="Ito T."/>
            <person name="Fujiyama A."/>
            <person name="Inagaki F."/>
            <person name="Takami H."/>
        </authorList>
    </citation>
    <scope>NUCLEOTIDE SEQUENCE</scope>
    <source>
        <strain evidence="2">Expedition CK06-06</strain>
    </source>
</reference>
<dbReference type="EMBL" id="BARW01005778">
    <property type="protein sequence ID" value="GAI83168.1"/>
    <property type="molecule type" value="Genomic_DNA"/>
</dbReference>
<evidence type="ECO:0000313" key="2">
    <source>
        <dbReference type="EMBL" id="GAI83168.1"/>
    </source>
</evidence>
<dbReference type="AlphaFoldDB" id="X1RR78"/>
<protein>
    <submittedName>
        <fullName evidence="2">Uncharacterized protein</fullName>
    </submittedName>
</protein>
<evidence type="ECO:0000256" key="1">
    <source>
        <dbReference type="SAM" id="Coils"/>
    </source>
</evidence>
<accession>X1RR78</accession>
<feature type="non-terminal residue" evidence="2">
    <location>
        <position position="1"/>
    </location>
</feature>
<feature type="coiled-coil region" evidence="1">
    <location>
        <begin position="10"/>
        <end position="37"/>
    </location>
</feature>
<keyword evidence="1" id="KW-0175">Coiled coil</keyword>
<name>X1RR78_9ZZZZ</name>
<organism evidence="2">
    <name type="scientific">marine sediment metagenome</name>
    <dbReference type="NCBI Taxonomy" id="412755"/>
    <lineage>
        <taxon>unclassified sequences</taxon>
        <taxon>metagenomes</taxon>
        <taxon>ecological metagenomes</taxon>
    </lineage>
</organism>